<dbReference type="GO" id="GO:0009368">
    <property type="term" value="C:endopeptidase Clp complex"/>
    <property type="evidence" value="ECO:0007669"/>
    <property type="project" value="TreeGrafter"/>
</dbReference>
<dbReference type="EMBL" id="CP135996">
    <property type="protein sequence ID" value="WOC31937.1"/>
    <property type="molecule type" value="Genomic_DNA"/>
</dbReference>
<organism evidence="8 9">
    <name type="scientific">Caproicibacterium argilliputei</name>
    <dbReference type="NCBI Taxonomy" id="3030016"/>
    <lineage>
        <taxon>Bacteria</taxon>
        <taxon>Bacillati</taxon>
        <taxon>Bacillota</taxon>
        <taxon>Clostridia</taxon>
        <taxon>Eubacteriales</taxon>
        <taxon>Oscillospiraceae</taxon>
        <taxon>Caproicibacterium</taxon>
    </lineage>
</organism>
<evidence type="ECO:0000256" key="7">
    <source>
        <dbReference type="SAM" id="MobiDB-lite"/>
    </source>
</evidence>
<evidence type="ECO:0000256" key="6">
    <source>
        <dbReference type="RuleBase" id="RU003567"/>
    </source>
</evidence>
<dbReference type="AlphaFoldDB" id="A0AA97H256"/>
<dbReference type="PANTHER" id="PTHR10381">
    <property type="entry name" value="ATP-DEPENDENT CLP PROTEASE PROTEOLYTIC SUBUNIT"/>
    <property type="match status" value="1"/>
</dbReference>
<evidence type="ECO:0000313" key="8">
    <source>
        <dbReference type="EMBL" id="WOC31937.1"/>
    </source>
</evidence>
<dbReference type="NCBIfam" id="NF045542">
    <property type="entry name" value="Clp_rel_HeadMat"/>
    <property type="match status" value="1"/>
</dbReference>
<dbReference type="KEGG" id="carl:PXC00_12180"/>
<dbReference type="SUPFAM" id="SSF52096">
    <property type="entry name" value="ClpP/crotonase"/>
    <property type="match status" value="1"/>
</dbReference>
<dbReference type="GO" id="GO:0006515">
    <property type="term" value="P:protein quality control for misfolded or incompletely synthesized proteins"/>
    <property type="evidence" value="ECO:0007669"/>
    <property type="project" value="TreeGrafter"/>
</dbReference>
<reference evidence="8" key="1">
    <citation type="submission" date="2023-09" db="EMBL/GenBank/DDBJ databases">
        <authorList>
            <person name="Zeng C."/>
        </authorList>
    </citation>
    <scope>NUCLEOTIDE SEQUENCE</scope>
    <source>
        <strain evidence="8">ZCY20-5</strain>
    </source>
</reference>
<evidence type="ECO:0000256" key="4">
    <source>
        <dbReference type="ARBA" id="ARBA00022801"/>
    </source>
</evidence>
<dbReference type="PRINTS" id="PR00127">
    <property type="entry name" value="CLPPROTEASEP"/>
</dbReference>
<dbReference type="Pfam" id="PF00574">
    <property type="entry name" value="CLP_protease"/>
    <property type="match status" value="1"/>
</dbReference>
<dbReference type="PANTHER" id="PTHR10381:SF70">
    <property type="entry name" value="ATP-DEPENDENT CLP PROTEASE PROTEOLYTIC SUBUNIT"/>
    <property type="match status" value="1"/>
</dbReference>
<dbReference type="InterPro" id="IPR029045">
    <property type="entry name" value="ClpP/crotonase-like_dom_sf"/>
</dbReference>
<dbReference type="Gene3D" id="3.90.226.10">
    <property type="entry name" value="2-enoyl-CoA Hydratase, Chain A, domain 1"/>
    <property type="match status" value="1"/>
</dbReference>
<feature type="region of interest" description="Disordered" evidence="7">
    <location>
        <begin position="194"/>
        <end position="227"/>
    </location>
</feature>
<dbReference type="CDD" id="cd07016">
    <property type="entry name" value="S14_ClpP_1"/>
    <property type="match status" value="1"/>
</dbReference>
<evidence type="ECO:0000256" key="3">
    <source>
        <dbReference type="ARBA" id="ARBA00022670"/>
    </source>
</evidence>
<dbReference type="GO" id="GO:0051117">
    <property type="term" value="F:ATPase binding"/>
    <property type="evidence" value="ECO:0007669"/>
    <property type="project" value="TreeGrafter"/>
</dbReference>
<evidence type="ECO:0000256" key="1">
    <source>
        <dbReference type="ARBA" id="ARBA00007039"/>
    </source>
</evidence>
<dbReference type="GO" id="GO:0004176">
    <property type="term" value="F:ATP-dependent peptidase activity"/>
    <property type="evidence" value="ECO:0007669"/>
    <property type="project" value="InterPro"/>
</dbReference>
<evidence type="ECO:0000256" key="5">
    <source>
        <dbReference type="ARBA" id="ARBA00022825"/>
    </source>
</evidence>
<sequence>MEKANKFWRWARNKLPDPANPGQETEERTLFLDGTIAEESWFDDDVTPALFRSELESSSGNITVWLNSPGGDCFAAAQIYNMLRDYKGKVTIKIDGLAASAASVIAMAGDEVLMSPVSMIMIHNPSTVAMGSTDEMQKAIEMLDEVKNSIINAYQTKTGLSRNKLSKLMDEETWMNAGKAVELHFADGVIERDSLYGKEPDEENTPNEDSTEKKSEEDAPDKKPKSMLFSRYRAAAAMNKKLCDYCREHSEKPPDNEKQAKVYNTGRSVEDLEKRLDLMKQFI</sequence>
<dbReference type="InterPro" id="IPR001907">
    <property type="entry name" value="ClpP"/>
</dbReference>
<evidence type="ECO:0000256" key="2">
    <source>
        <dbReference type="ARBA" id="ARBA00022490"/>
    </source>
</evidence>
<accession>A0AA97H256</accession>
<keyword evidence="4 8" id="KW-0378">Hydrolase</keyword>
<dbReference type="InterPro" id="IPR023562">
    <property type="entry name" value="ClpP/TepA"/>
</dbReference>
<feature type="compositionally biased region" description="Basic and acidic residues" evidence="7">
    <location>
        <begin position="210"/>
        <end position="224"/>
    </location>
</feature>
<keyword evidence="3 8" id="KW-0645">Protease</keyword>
<gene>
    <name evidence="8" type="ORF">PXC00_12180</name>
</gene>
<dbReference type="GO" id="GO:0004252">
    <property type="term" value="F:serine-type endopeptidase activity"/>
    <property type="evidence" value="ECO:0007669"/>
    <property type="project" value="InterPro"/>
</dbReference>
<proteinExistence type="inferred from homology"/>
<evidence type="ECO:0000313" key="9">
    <source>
        <dbReference type="Proteomes" id="UP001300604"/>
    </source>
</evidence>
<dbReference type="Proteomes" id="UP001300604">
    <property type="component" value="Chromosome"/>
</dbReference>
<dbReference type="RefSeq" id="WP_275844746.1">
    <property type="nucleotide sequence ID" value="NZ_CP135996.1"/>
</dbReference>
<comment type="similarity">
    <text evidence="1 6">Belongs to the peptidase S14 family.</text>
</comment>
<reference evidence="8" key="2">
    <citation type="submission" date="2024-06" db="EMBL/GenBank/DDBJ databases">
        <title>Caproicibacterium argilliputei sp. nov, a novel caproic acid producing anaerobic bacterium isolated from pit mud.</title>
        <authorList>
            <person name="Xia S."/>
        </authorList>
    </citation>
    <scope>NUCLEOTIDE SEQUENCE</scope>
    <source>
        <strain evidence="8">ZCY20-5</strain>
    </source>
</reference>
<protein>
    <recommendedName>
        <fullName evidence="6">ATP-dependent Clp protease proteolytic subunit</fullName>
    </recommendedName>
</protein>
<keyword evidence="9" id="KW-1185">Reference proteome</keyword>
<keyword evidence="2" id="KW-0963">Cytoplasm</keyword>
<keyword evidence="5" id="KW-0720">Serine protease</keyword>
<name>A0AA97H256_9FIRM</name>